<evidence type="ECO:0000313" key="3">
    <source>
        <dbReference type="Proteomes" id="UP001164286"/>
    </source>
</evidence>
<dbReference type="EMBL" id="JAKWFO010000014">
    <property type="protein sequence ID" value="KAI9632768.1"/>
    <property type="molecule type" value="Genomic_DNA"/>
</dbReference>
<feature type="region of interest" description="Disordered" evidence="1">
    <location>
        <begin position="308"/>
        <end position="337"/>
    </location>
</feature>
<feature type="compositionally biased region" description="Low complexity" evidence="1">
    <location>
        <begin position="312"/>
        <end position="322"/>
    </location>
</feature>
<dbReference type="Proteomes" id="UP001164286">
    <property type="component" value="Unassembled WGS sequence"/>
</dbReference>
<accession>A0AA38H279</accession>
<feature type="compositionally biased region" description="Low complexity" evidence="1">
    <location>
        <begin position="61"/>
        <end position="86"/>
    </location>
</feature>
<comment type="caution">
    <text evidence="2">The sequence shown here is derived from an EMBL/GenBank/DDBJ whole genome shotgun (WGS) entry which is preliminary data.</text>
</comment>
<dbReference type="AlphaFoldDB" id="A0AA38H279"/>
<sequence>MPAYQPPHTRTRPPAVPPRNPEAGGSADPPPPRTRVQAETSGHMPPRTPAPARGGPGTGIPGLPSSTRDWSSPSRASSSVLASPASDIRPSTRTDLHSRPKKAVEGTGMEDMEFIQSVSRSGGDGAEGDALKNWGLQERYRRYIDERLDKHYALFPGFRDTPPPARATDQLESLGSIVLLFRKLREGIAASGRVDDFAIEAVESSALLALYARTPTQLLSSLSPLVHTLYTSADICRSSAIAKRTPVGLTASFSELKLLPPAPDIPDNRGLYASLLLLYHLCHSGSITAYTAALGELTRPKRTIFRAPFADSTSGSSGTNGSQPTEKPKLPPRPFLHPLDPSLRLARRLARILSAERFDPVAYWGILADPKTSSAEGAMISWGTDRVRERAWEVLKKAYLELGMEWAGEWLGLEEGEVGEWAEGKGAQVKDGRIKLR</sequence>
<feature type="region of interest" description="Disordered" evidence="1">
    <location>
        <begin position="1"/>
        <end position="110"/>
    </location>
</feature>
<protein>
    <submittedName>
        <fullName evidence="2">Uncharacterized protein</fullName>
    </submittedName>
</protein>
<proteinExistence type="predicted"/>
<organism evidence="2 3">
    <name type="scientific">Dioszegia hungarica</name>
    <dbReference type="NCBI Taxonomy" id="4972"/>
    <lineage>
        <taxon>Eukaryota</taxon>
        <taxon>Fungi</taxon>
        <taxon>Dikarya</taxon>
        <taxon>Basidiomycota</taxon>
        <taxon>Agaricomycotina</taxon>
        <taxon>Tremellomycetes</taxon>
        <taxon>Tremellales</taxon>
        <taxon>Bulleribasidiaceae</taxon>
        <taxon>Dioszegia</taxon>
    </lineage>
</organism>
<dbReference type="PANTHER" id="PTHR39398:SF1">
    <property type="entry name" value="CSN8_PSMD8_EIF3K DOMAIN-CONTAINING PROTEIN"/>
    <property type="match status" value="1"/>
</dbReference>
<dbReference type="PANTHER" id="PTHR39398">
    <property type="entry name" value="YALI0F14311P"/>
    <property type="match status" value="1"/>
</dbReference>
<reference evidence="2" key="1">
    <citation type="journal article" date="2022" name="G3 (Bethesda)">
        <title>High quality genome of the basidiomycete yeast Dioszegia hungarica PDD-24b-2 isolated from cloud water.</title>
        <authorList>
            <person name="Jarrige D."/>
            <person name="Haridas S."/>
            <person name="Bleykasten-Grosshans C."/>
            <person name="Joly M."/>
            <person name="Nadalig T."/>
            <person name="Sancelme M."/>
            <person name="Vuilleumier S."/>
            <person name="Grigoriev I.V."/>
            <person name="Amato P."/>
            <person name="Bringel F."/>
        </authorList>
    </citation>
    <scope>NUCLEOTIDE SEQUENCE</scope>
    <source>
        <strain evidence="2">PDD-24b-2</strain>
    </source>
</reference>
<evidence type="ECO:0000313" key="2">
    <source>
        <dbReference type="EMBL" id="KAI9632768.1"/>
    </source>
</evidence>
<keyword evidence="3" id="KW-1185">Reference proteome</keyword>
<feature type="compositionally biased region" description="Basic and acidic residues" evidence="1">
    <location>
        <begin position="90"/>
        <end position="104"/>
    </location>
</feature>
<dbReference type="GeneID" id="77730626"/>
<gene>
    <name evidence="2" type="ORF">MKK02DRAFT_41078</name>
</gene>
<dbReference type="RefSeq" id="XP_052942545.1">
    <property type="nucleotide sequence ID" value="XM_053091421.1"/>
</dbReference>
<evidence type="ECO:0000256" key="1">
    <source>
        <dbReference type="SAM" id="MobiDB-lite"/>
    </source>
</evidence>
<name>A0AA38H279_9TREE</name>